<dbReference type="InterPro" id="IPR010982">
    <property type="entry name" value="Lambda_DNA-bd_dom_sf"/>
</dbReference>
<dbReference type="CDD" id="cd00093">
    <property type="entry name" value="HTH_XRE"/>
    <property type="match status" value="1"/>
</dbReference>
<keyword evidence="3" id="KW-1185">Reference proteome</keyword>
<dbReference type="PROSITE" id="PS50943">
    <property type="entry name" value="HTH_CROC1"/>
    <property type="match status" value="1"/>
</dbReference>
<dbReference type="SUPFAM" id="SSF47413">
    <property type="entry name" value="lambda repressor-like DNA-binding domains"/>
    <property type="match status" value="1"/>
</dbReference>
<dbReference type="RefSeq" id="WP_097074624.1">
    <property type="nucleotide sequence ID" value="NZ_OBMQ01000013.1"/>
</dbReference>
<dbReference type="AlphaFoldDB" id="A0A285THT0"/>
<proteinExistence type="predicted"/>
<name>A0A285THT0_9BACL</name>
<dbReference type="Proteomes" id="UP000219636">
    <property type="component" value="Unassembled WGS sequence"/>
</dbReference>
<organism evidence="2 3">
    <name type="scientific">Ureibacillus xyleni</name>
    <dbReference type="NCBI Taxonomy" id="614648"/>
    <lineage>
        <taxon>Bacteria</taxon>
        <taxon>Bacillati</taxon>
        <taxon>Bacillota</taxon>
        <taxon>Bacilli</taxon>
        <taxon>Bacillales</taxon>
        <taxon>Caryophanaceae</taxon>
        <taxon>Ureibacillus</taxon>
    </lineage>
</organism>
<evidence type="ECO:0000313" key="3">
    <source>
        <dbReference type="Proteomes" id="UP000219636"/>
    </source>
</evidence>
<reference evidence="3" key="1">
    <citation type="submission" date="2017-08" db="EMBL/GenBank/DDBJ databases">
        <authorList>
            <person name="Varghese N."/>
            <person name="Submissions S."/>
        </authorList>
    </citation>
    <scope>NUCLEOTIDE SEQUENCE [LARGE SCALE GENOMIC DNA]</scope>
    <source>
        <strain evidence="3">JC22</strain>
    </source>
</reference>
<dbReference type="Gene3D" id="1.10.260.40">
    <property type="entry name" value="lambda repressor-like DNA-binding domains"/>
    <property type="match status" value="1"/>
</dbReference>
<dbReference type="EMBL" id="OBMQ01000013">
    <property type="protein sequence ID" value="SOC21517.1"/>
    <property type="molecule type" value="Genomic_DNA"/>
</dbReference>
<protein>
    <recommendedName>
        <fullName evidence="1">HTH cro/C1-type domain-containing protein</fullName>
    </recommendedName>
</protein>
<feature type="domain" description="HTH cro/C1-type" evidence="1">
    <location>
        <begin position="36"/>
        <end position="94"/>
    </location>
</feature>
<dbReference type="InterPro" id="IPR001387">
    <property type="entry name" value="Cro/C1-type_HTH"/>
</dbReference>
<accession>A0A285THT0</accession>
<dbReference type="GO" id="GO:0003677">
    <property type="term" value="F:DNA binding"/>
    <property type="evidence" value="ECO:0007669"/>
    <property type="project" value="InterPro"/>
</dbReference>
<gene>
    <name evidence="2" type="ORF">SAMN05880501_1134</name>
</gene>
<dbReference type="OrthoDB" id="2933713at2"/>
<evidence type="ECO:0000259" key="1">
    <source>
        <dbReference type="PROSITE" id="PS50943"/>
    </source>
</evidence>
<sequence>MKKFNKQHEELMALLDEVPGVKEHMASFEVNMGEAILKRRLEAGLTQAQVVAIVNSEGEKITQATISKVECGDKTIGSDTYNKIFNALGGIKDINIEFGELPKSSKKIIEYEYA</sequence>
<evidence type="ECO:0000313" key="2">
    <source>
        <dbReference type="EMBL" id="SOC21517.1"/>
    </source>
</evidence>